<feature type="region of interest" description="Disordered" evidence="2">
    <location>
        <begin position="1490"/>
        <end position="1531"/>
    </location>
</feature>
<feature type="compositionally biased region" description="Pro residues" evidence="2">
    <location>
        <begin position="41"/>
        <end position="54"/>
    </location>
</feature>
<feature type="compositionally biased region" description="Basic and acidic residues" evidence="2">
    <location>
        <begin position="948"/>
        <end position="976"/>
    </location>
</feature>
<dbReference type="PANTHER" id="PTHR48125:SF12">
    <property type="entry name" value="AT HOOK TRANSCRIPTION FACTOR FAMILY-RELATED"/>
    <property type="match status" value="1"/>
</dbReference>
<feature type="compositionally biased region" description="Acidic residues" evidence="2">
    <location>
        <begin position="790"/>
        <end position="823"/>
    </location>
</feature>
<feature type="domain" description="GATA-type" evidence="3">
    <location>
        <begin position="1453"/>
        <end position="1483"/>
    </location>
</feature>
<dbReference type="PROSITE" id="PS00344">
    <property type="entry name" value="GATA_ZN_FINGER_1"/>
    <property type="match status" value="1"/>
</dbReference>
<feature type="region of interest" description="Disordered" evidence="2">
    <location>
        <begin position="1745"/>
        <end position="1824"/>
    </location>
</feature>
<dbReference type="STRING" id="578462.A0A0L0SQB9"/>
<feature type="compositionally biased region" description="Low complexity" evidence="2">
    <location>
        <begin position="55"/>
        <end position="66"/>
    </location>
</feature>
<keyword evidence="1" id="KW-0479">Metal-binding</keyword>
<keyword evidence="5" id="KW-1185">Reference proteome</keyword>
<feature type="domain" description="GATA-type" evidence="3">
    <location>
        <begin position="1707"/>
        <end position="1737"/>
    </location>
</feature>
<dbReference type="SUPFAM" id="SSF57716">
    <property type="entry name" value="Glucocorticoid receptor-like (DNA-binding domain)"/>
    <property type="match status" value="1"/>
</dbReference>
<feature type="compositionally biased region" description="Acidic residues" evidence="2">
    <location>
        <begin position="1667"/>
        <end position="1676"/>
    </location>
</feature>
<feature type="compositionally biased region" description="Low complexity" evidence="2">
    <location>
        <begin position="1873"/>
        <end position="1888"/>
    </location>
</feature>
<feature type="compositionally biased region" description="Pro residues" evidence="2">
    <location>
        <begin position="1793"/>
        <end position="1802"/>
    </location>
</feature>
<evidence type="ECO:0000256" key="1">
    <source>
        <dbReference type="PROSITE-ProRule" id="PRU00094"/>
    </source>
</evidence>
<feature type="compositionally biased region" description="Basic and acidic residues" evidence="2">
    <location>
        <begin position="984"/>
        <end position="996"/>
    </location>
</feature>
<feature type="compositionally biased region" description="Acidic residues" evidence="2">
    <location>
        <begin position="847"/>
        <end position="858"/>
    </location>
</feature>
<feature type="compositionally biased region" description="Acidic residues" evidence="2">
    <location>
        <begin position="1314"/>
        <end position="1335"/>
    </location>
</feature>
<evidence type="ECO:0000313" key="4">
    <source>
        <dbReference type="EMBL" id="KNE64702.1"/>
    </source>
</evidence>
<feature type="domain" description="GATA-type" evidence="3">
    <location>
        <begin position="1803"/>
        <end position="1833"/>
    </location>
</feature>
<dbReference type="eggNOG" id="ENOG502TEFX">
    <property type="taxonomic scope" value="Eukaryota"/>
</dbReference>
<feature type="region of interest" description="Disordered" evidence="2">
    <location>
        <begin position="1840"/>
        <end position="1911"/>
    </location>
</feature>
<feature type="domain" description="GATA-type" evidence="3">
    <location>
        <begin position="1526"/>
        <end position="1568"/>
    </location>
</feature>
<feature type="compositionally biased region" description="Pro residues" evidence="2">
    <location>
        <begin position="14"/>
        <end position="31"/>
    </location>
</feature>
<feature type="region of interest" description="Disordered" evidence="2">
    <location>
        <begin position="1562"/>
        <end position="1626"/>
    </location>
</feature>
<feature type="compositionally biased region" description="Low complexity" evidence="2">
    <location>
        <begin position="1768"/>
        <end position="1779"/>
    </location>
</feature>
<feature type="compositionally biased region" description="Basic and acidic residues" evidence="2">
    <location>
        <begin position="1510"/>
        <end position="1519"/>
    </location>
</feature>
<feature type="compositionally biased region" description="Basic and acidic residues" evidence="2">
    <location>
        <begin position="873"/>
        <end position="921"/>
    </location>
</feature>
<keyword evidence="1" id="KW-0863">Zinc-finger</keyword>
<keyword evidence="1" id="KW-0862">Zinc</keyword>
<feature type="compositionally biased region" description="Low complexity" evidence="2">
    <location>
        <begin position="1407"/>
        <end position="1425"/>
    </location>
</feature>
<feature type="region of interest" description="Disordered" evidence="2">
    <location>
        <begin position="1314"/>
        <end position="1458"/>
    </location>
</feature>
<organism evidence="4 5">
    <name type="scientific">Allomyces macrogynus (strain ATCC 38327)</name>
    <name type="common">Allomyces javanicus var. macrogynus</name>
    <dbReference type="NCBI Taxonomy" id="578462"/>
    <lineage>
        <taxon>Eukaryota</taxon>
        <taxon>Fungi</taxon>
        <taxon>Fungi incertae sedis</taxon>
        <taxon>Blastocladiomycota</taxon>
        <taxon>Blastocladiomycetes</taxon>
        <taxon>Blastocladiales</taxon>
        <taxon>Blastocladiaceae</taxon>
        <taxon>Allomyces</taxon>
    </lineage>
</organism>
<dbReference type="SMART" id="SM00401">
    <property type="entry name" value="ZnF_GATA"/>
    <property type="match status" value="3"/>
</dbReference>
<reference evidence="4 5" key="1">
    <citation type="submission" date="2009-11" db="EMBL/GenBank/DDBJ databases">
        <title>Annotation of Allomyces macrogynus ATCC 38327.</title>
        <authorList>
            <consortium name="The Broad Institute Genome Sequencing Platform"/>
            <person name="Russ C."/>
            <person name="Cuomo C."/>
            <person name="Burger G."/>
            <person name="Gray M.W."/>
            <person name="Holland P.W.H."/>
            <person name="King N."/>
            <person name="Lang F.B.F."/>
            <person name="Roger A.J."/>
            <person name="Ruiz-Trillo I."/>
            <person name="Young S.K."/>
            <person name="Zeng Q."/>
            <person name="Gargeya S."/>
            <person name="Fitzgerald M."/>
            <person name="Haas B."/>
            <person name="Abouelleil A."/>
            <person name="Alvarado L."/>
            <person name="Arachchi H.M."/>
            <person name="Berlin A."/>
            <person name="Chapman S.B."/>
            <person name="Gearin G."/>
            <person name="Goldberg J."/>
            <person name="Griggs A."/>
            <person name="Gujja S."/>
            <person name="Hansen M."/>
            <person name="Heiman D."/>
            <person name="Howarth C."/>
            <person name="Larimer J."/>
            <person name="Lui A."/>
            <person name="MacDonald P.J.P."/>
            <person name="McCowen C."/>
            <person name="Montmayeur A."/>
            <person name="Murphy C."/>
            <person name="Neiman D."/>
            <person name="Pearson M."/>
            <person name="Priest M."/>
            <person name="Roberts A."/>
            <person name="Saif S."/>
            <person name="Shea T."/>
            <person name="Sisk P."/>
            <person name="Stolte C."/>
            <person name="Sykes S."/>
            <person name="Wortman J."/>
            <person name="Nusbaum C."/>
            <person name="Birren B."/>
        </authorList>
    </citation>
    <scope>NUCLEOTIDE SEQUENCE [LARGE SCALE GENOMIC DNA]</scope>
    <source>
        <strain evidence="4 5">ATCC 38327</strain>
    </source>
</reference>
<feature type="compositionally biased region" description="Pro residues" evidence="2">
    <location>
        <begin position="1751"/>
        <end position="1762"/>
    </location>
</feature>
<name>A0A0L0SQB9_ALLM3</name>
<dbReference type="PANTHER" id="PTHR48125">
    <property type="entry name" value="LP07818P1"/>
    <property type="match status" value="1"/>
</dbReference>
<dbReference type="GO" id="GO:0043565">
    <property type="term" value="F:sequence-specific DNA binding"/>
    <property type="evidence" value="ECO:0007669"/>
    <property type="project" value="InterPro"/>
</dbReference>
<dbReference type="GO" id="GO:0008270">
    <property type="term" value="F:zinc ion binding"/>
    <property type="evidence" value="ECO:0007669"/>
    <property type="project" value="UniProtKB-KW"/>
</dbReference>
<feature type="compositionally biased region" description="Polar residues" evidence="2">
    <location>
        <begin position="1426"/>
        <end position="1440"/>
    </location>
</feature>
<evidence type="ECO:0000259" key="3">
    <source>
        <dbReference type="PROSITE" id="PS50114"/>
    </source>
</evidence>
<accession>A0A0L0SQB9</accession>
<feature type="region of interest" description="Disordered" evidence="2">
    <location>
        <begin position="1"/>
        <end position="96"/>
    </location>
</feature>
<evidence type="ECO:0000256" key="2">
    <source>
        <dbReference type="SAM" id="MobiDB-lite"/>
    </source>
</evidence>
<feature type="compositionally biased region" description="Acidic residues" evidence="2">
    <location>
        <begin position="1377"/>
        <end position="1391"/>
    </location>
</feature>
<feature type="compositionally biased region" description="Polar residues" evidence="2">
    <location>
        <begin position="1861"/>
        <end position="1872"/>
    </location>
</feature>
<dbReference type="Gene3D" id="3.30.50.10">
    <property type="entry name" value="Erythroid Transcription Factor GATA-1, subunit A"/>
    <property type="match status" value="2"/>
</dbReference>
<dbReference type="PROSITE" id="PS50114">
    <property type="entry name" value="GATA_ZN_FINGER_2"/>
    <property type="match status" value="5"/>
</dbReference>
<evidence type="ECO:0000313" key="5">
    <source>
        <dbReference type="Proteomes" id="UP000054350"/>
    </source>
</evidence>
<feature type="compositionally biased region" description="Acidic residues" evidence="2">
    <location>
        <begin position="1579"/>
        <end position="1591"/>
    </location>
</feature>
<feature type="domain" description="GATA-type" evidence="3">
    <location>
        <begin position="1897"/>
        <end position="1926"/>
    </location>
</feature>
<sequence>MLDPPTSHASSSPSPGPPAPPMPTRVAPPPTRVALPSARVAPPPARVAPPPIRAGPPARAQPPQRRTLPTAGRRPRSPSRSPSPPGSPPPRSDLPLSDVSLYDRNLLIALVVAIFCDQVTHPDFGIYRQSFTFPLRAHDVTIIRKNLVRALGAALDRDVRGYSVIKAPESETRPPYDESPPKFARPLRNLLGELLIDESIKGYSARYNASKQTREKPHLNGILHQRLHQYLTRRPDVITQPHGFTFQLPLNPTVEYLADNIPCIFMRDTETDEANHRTRHVLRWVDLRADASAAVHFLCPNIGDDLGMLQNFPAPRRRPAGRAPPNPVAWPTDLYAALDGPMGTNVNDPMDVLSKLSSVDGNICIILFVAAYCNQARYPDRALYRTTYAFPLSEADLTALTEILSDLIAAGVGLSRQPRSFRIPRRETSFASQFATNSAPSVERFTRTSLGDCQIAAQPPDTEYDEVKRVRPTAQCDLHRNEFVLASIRAYLTDWLPHLMALDGLPIGSKGKRNKCPIPTIPCLFEEVADGADGRKRMQWAKPNDRRTKAAEYLYPKINDELASLDPGPAATGAAGDEVEFDITRMTAREGNLAIAVFTAISVDRVQHPDRSIYQRSFPTPLSDAQLTELVDHLALVLGLGRGVNRRIKAFPGGKGTDNVPLVAGYNHRASFRNVRRCLVELYDTRPNPRHGIASLTPQQHPAVQRLLREYLTAWCRAATETRGFPLQKRFLWTDVIPTVFTVDEDEDEEEGEEGGATGVLRWADLNSDTAMLFYTKLQDELEDVKPAVGEDEDEEEEEEEEEEMDELDDDDDDDQSESDLDEAPTPPRLRRKLRSARAGGRKETDVGGEDDVSDLDEAPTHKAQQFRARAGSRQDYRDRAEEDHCDDARDYRAEQDHRGDNPRRDDGDHRGDNHRCDVRDHRAKQDHRAEHDHGAEDTRARRRPSRRGAERRDVSDNEEDMRRAEPEDHDLDDRRARRRRSRRLSEFDGSADRRSSSVPRLVAKAKITVQDTTESLAQQHQDRLLDLVQRLAGLFETQLFNLPANRKRIGKWRAAWESHLKDSIRAHGHAADADALVLDPRTNLHDLAQYLASFLVAKHTSEFYARAGTITDESATAICHAVHDVVQVLASMAARPPRDGVVYLSDLYDNSAPWAQAMHVALNETWDLCRALGMHRAPTTPIEFVRGAVLDVVASIAMLARAGLCAVFPPFSAEFDAATMNLPRVVAAAAEDTDTVLRERRVVCSLAPSITRAEDGRVVIPGAEHAEVWCWRATAGVGEDSCEWAANVAESDGWGIPAADMDLVAGSDWEMDEGVMADDGDDDDAGVDEDEWGGGEDARMDVDDEDLDARDAPVPLSSGSRSEELTPRRVRRDARDYDDEEEETDAEEECERTSHDTPSRRRYRSHSSSSSVSNPDSESDSASDYQASRRQTRGTSSSVPPRAPIGRRTGKRESDKPCAHCGVTKTWRWHNTKKWGLLCGACRQRQWRQDKRAKDMRERSSGMAGSDARGPRTERDASGNDNDDDEPRKSCTRCHAITTSRWCNTAHWGLLCQACRSKIDRESGKRPPRARSSRRASDDDDDDDNDDDDSAWQPPTAKRRRVQSRPTPPPPPPQPASADDGHVCAQCGATEASQWRHDRPYANPNARRICKKCWHKRQRLQKQERDEDTESEADAESASASEPAPPAPKRQPVRGNGARPPPPMRSWPDRECAECGVSDSRGWHRDGARRQVCDECWSQLLEARNDAPPRLSPSPPMPPQRQEPQRRSPTSPLSDAPMSPRPAAPRRASRSPPLPPPPPQSRPKDRQCMECNTTGTKSWRRDSSNRLVCERCWERLRQQLQQPQDAPSASSVPTRAPAAQSRTPSAPNMSRLTPAMLSSLASSPPATEVAPATPRRESEKRCVECDTTKSSEWRRNSEGQRVCSAAVASTGCAS</sequence>
<protein>
    <recommendedName>
        <fullName evidence="3">GATA-type domain-containing protein</fullName>
    </recommendedName>
</protein>
<feature type="compositionally biased region" description="Basic and acidic residues" evidence="2">
    <location>
        <begin position="1895"/>
        <end position="1911"/>
    </location>
</feature>
<feature type="region of interest" description="Disordered" evidence="2">
    <location>
        <begin position="787"/>
        <end position="1000"/>
    </location>
</feature>
<feature type="region of interest" description="Disordered" evidence="2">
    <location>
        <begin position="1658"/>
        <end position="1729"/>
    </location>
</feature>
<dbReference type="InterPro" id="IPR000679">
    <property type="entry name" value="Znf_GATA"/>
</dbReference>
<feature type="compositionally biased region" description="Pro residues" evidence="2">
    <location>
        <begin position="1607"/>
        <end position="1616"/>
    </location>
</feature>
<dbReference type="GO" id="GO:0006355">
    <property type="term" value="P:regulation of DNA-templated transcription"/>
    <property type="evidence" value="ECO:0007669"/>
    <property type="project" value="InterPro"/>
</dbReference>
<dbReference type="OrthoDB" id="10413954at2759"/>
<feature type="compositionally biased region" description="Pro residues" evidence="2">
    <location>
        <begin position="81"/>
        <end position="92"/>
    </location>
</feature>
<feature type="compositionally biased region" description="Basic and acidic residues" evidence="2">
    <location>
        <begin position="927"/>
        <end position="940"/>
    </location>
</feature>
<proteinExistence type="predicted"/>
<reference evidence="5" key="2">
    <citation type="submission" date="2009-11" db="EMBL/GenBank/DDBJ databases">
        <title>The Genome Sequence of Allomyces macrogynus strain ATCC 38327.</title>
        <authorList>
            <consortium name="The Broad Institute Genome Sequencing Platform"/>
            <person name="Russ C."/>
            <person name="Cuomo C."/>
            <person name="Shea T."/>
            <person name="Young S.K."/>
            <person name="Zeng Q."/>
            <person name="Koehrsen M."/>
            <person name="Haas B."/>
            <person name="Borodovsky M."/>
            <person name="Guigo R."/>
            <person name="Alvarado L."/>
            <person name="Berlin A."/>
            <person name="Borenstein D."/>
            <person name="Chen Z."/>
            <person name="Engels R."/>
            <person name="Freedman E."/>
            <person name="Gellesch M."/>
            <person name="Goldberg J."/>
            <person name="Griggs A."/>
            <person name="Gujja S."/>
            <person name="Heiman D."/>
            <person name="Hepburn T."/>
            <person name="Howarth C."/>
            <person name="Jen D."/>
            <person name="Larson L."/>
            <person name="Lewis B."/>
            <person name="Mehta T."/>
            <person name="Park D."/>
            <person name="Pearson M."/>
            <person name="Roberts A."/>
            <person name="Saif S."/>
            <person name="Shenoy N."/>
            <person name="Sisk P."/>
            <person name="Stolte C."/>
            <person name="Sykes S."/>
            <person name="Walk T."/>
            <person name="White J."/>
            <person name="Yandava C."/>
            <person name="Burger G."/>
            <person name="Gray M.W."/>
            <person name="Holland P.W.H."/>
            <person name="King N."/>
            <person name="Lang F.B.F."/>
            <person name="Roger A.J."/>
            <person name="Ruiz-Trillo I."/>
            <person name="Lander E."/>
            <person name="Nusbaum C."/>
        </authorList>
    </citation>
    <scope>NUCLEOTIDE SEQUENCE [LARGE SCALE GENOMIC DNA]</scope>
    <source>
        <strain evidence="5">ATCC 38327</strain>
    </source>
</reference>
<feature type="compositionally biased region" description="Basic and acidic residues" evidence="2">
    <location>
        <begin position="1490"/>
        <end position="1501"/>
    </location>
</feature>
<dbReference type="Proteomes" id="UP000054350">
    <property type="component" value="Unassembled WGS sequence"/>
</dbReference>
<dbReference type="InterPro" id="IPR013088">
    <property type="entry name" value="Znf_NHR/GATA"/>
</dbReference>
<dbReference type="EMBL" id="GG745345">
    <property type="protein sequence ID" value="KNE64702.1"/>
    <property type="molecule type" value="Genomic_DNA"/>
</dbReference>
<dbReference type="VEuPathDB" id="FungiDB:AMAG_10053"/>
<feature type="compositionally biased region" description="Low complexity" evidence="2">
    <location>
        <begin position="1"/>
        <end position="13"/>
    </location>
</feature>
<gene>
    <name evidence="4" type="ORF">AMAG_10053</name>
</gene>
<feature type="compositionally biased region" description="Polar residues" evidence="2">
    <location>
        <begin position="1840"/>
        <end position="1854"/>
    </location>
</feature>